<sequence length="133" mass="14418">MSPNFESSNPAPILTPLFSFSGTPSSSPGPEVFNPFLFLQSYLQNLRVGGANIQLVIDNHSDDQGFRPPANLGDYFIGPGLDQLIQQLVENDPNRYGSLPASKYAIQALPSIKVTVELHASDSSQCAVVRTRI</sequence>
<proteinExistence type="predicted"/>
<gene>
    <name evidence="1" type="ORF">RJ641_009759</name>
</gene>
<comment type="caution">
    <text evidence="1">The sequence shown here is derived from an EMBL/GenBank/DDBJ whole genome shotgun (WGS) entry which is preliminary data.</text>
</comment>
<evidence type="ECO:0000313" key="2">
    <source>
        <dbReference type="Proteomes" id="UP001370490"/>
    </source>
</evidence>
<dbReference type="AlphaFoldDB" id="A0AAN8UYP3"/>
<organism evidence="1 2">
    <name type="scientific">Dillenia turbinata</name>
    <dbReference type="NCBI Taxonomy" id="194707"/>
    <lineage>
        <taxon>Eukaryota</taxon>
        <taxon>Viridiplantae</taxon>
        <taxon>Streptophyta</taxon>
        <taxon>Embryophyta</taxon>
        <taxon>Tracheophyta</taxon>
        <taxon>Spermatophyta</taxon>
        <taxon>Magnoliopsida</taxon>
        <taxon>eudicotyledons</taxon>
        <taxon>Gunneridae</taxon>
        <taxon>Pentapetalae</taxon>
        <taxon>Dilleniales</taxon>
        <taxon>Dilleniaceae</taxon>
        <taxon>Dillenia</taxon>
    </lineage>
</organism>
<reference evidence="1 2" key="1">
    <citation type="submission" date="2023-12" db="EMBL/GenBank/DDBJ databases">
        <title>A high-quality genome assembly for Dillenia turbinata (Dilleniales).</title>
        <authorList>
            <person name="Chanderbali A."/>
        </authorList>
    </citation>
    <scope>NUCLEOTIDE SEQUENCE [LARGE SCALE GENOMIC DNA]</scope>
    <source>
        <strain evidence="1">LSX21</strain>
        <tissue evidence="1">Leaf</tissue>
    </source>
</reference>
<dbReference type="Proteomes" id="UP001370490">
    <property type="component" value="Unassembled WGS sequence"/>
</dbReference>
<name>A0AAN8UYP3_9MAGN</name>
<accession>A0AAN8UYP3</accession>
<keyword evidence="2" id="KW-1185">Reference proteome</keyword>
<protein>
    <submittedName>
        <fullName evidence="1">Uncharacterized protein</fullName>
    </submittedName>
</protein>
<evidence type="ECO:0000313" key="1">
    <source>
        <dbReference type="EMBL" id="KAK6925433.1"/>
    </source>
</evidence>
<dbReference type="EMBL" id="JBAMMX010000016">
    <property type="protein sequence ID" value="KAK6925433.1"/>
    <property type="molecule type" value="Genomic_DNA"/>
</dbReference>